<dbReference type="RefSeq" id="WP_390870376.1">
    <property type="nucleotide sequence ID" value="NZ_CP128652.1"/>
</dbReference>
<sequence>MIRIVNNINDFVKKDENIETIIQTTQETWQKDRTEQSKKQDTELGKLAENIVEGYIKTNMKDITYLSYDDFRKDEFKKHAPFDGLIYNKKTTVKIQYVINAINKEVGDNQYGKISDGLKNKLHQNKIYIVEVKSTRVSEQRHFVANKIDLDKLLEDDFLEYPKYLRVDKFDTMNNMEAYIDFCKKYRSFKCNDNLDCLNKIKNEELSNMRHVYIRVYIDIKNSIGYIIGYITNAEFIKNLNLKKMVQPGKSEKALYLSCSLRNASDLEELNNI</sequence>
<accession>A0AA96DUJ1</accession>
<proteinExistence type="predicted"/>
<name>A0AA96DUJ1_9BACT</name>
<dbReference type="AlphaFoldDB" id="A0AA96DUJ1"/>
<organism evidence="1">
    <name type="scientific">Arcobacter cryaerophilus gv. pseudocryaerophilus</name>
    <dbReference type="NCBI Taxonomy" id="2933791"/>
    <lineage>
        <taxon>Bacteria</taxon>
        <taxon>Pseudomonadati</taxon>
        <taxon>Campylobacterota</taxon>
        <taxon>Epsilonproteobacteria</taxon>
        <taxon>Campylobacterales</taxon>
        <taxon>Arcobacteraceae</taxon>
        <taxon>Aliarcobacter</taxon>
    </lineage>
</organism>
<dbReference type="EMBL" id="CP134856">
    <property type="protein sequence ID" value="WNL34475.1"/>
    <property type="molecule type" value="Genomic_DNA"/>
</dbReference>
<reference evidence="1" key="1">
    <citation type="submission" date="2023-09" db="EMBL/GenBank/DDBJ databases">
        <title>Arcobacter tbilisiensis sp. nov. isolated from chicken meat in Tbilisi, Georgia.</title>
        <authorList>
            <person name="Matthias R."/>
            <person name="Zautner A.E."/>
        </authorList>
    </citation>
    <scope>NUCLEOTIDE SEQUENCE</scope>
    <source>
        <strain evidence="1">LEO 62</strain>
    </source>
</reference>
<protein>
    <submittedName>
        <fullName evidence="1">Uncharacterized protein</fullName>
    </submittedName>
</protein>
<evidence type="ECO:0000313" key="1">
    <source>
        <dbReference type="EMBL" id="WNL34475.1"/>
    </source>
</evidence>
<dbReference type="Proteomes" id="UP001305220">
    <property type="component" value="Chromosome"/>
</dbReference>
<gene>
    <name evidence="1" type="ORF">RMP68_02420</name>
</gene>